<dbReference type="AlphaFoldDB" id="A0A7J4IXS0"/>
<dbReference type="Proteomes" id="UP000565078">
    <property type="component" value="Unassembled WGS sequence"/>
</dbReference>
<keyword evidence="1" id="KW-0812">Transmembrane</keyword>
<evidence type="ECO:0000313" key="3">
    <source>
        <dbReference type="Proteomes" id="UP000565078"/>
    </source>
</evidence>
<dbReference type="EMBL" id="DUGC01000002">
    <property type="protein sequence ID" value="HIH09055.1"/>
    <property type="molecule type" value="Genomic_DNA"/>
</dbReference>
<comment type="caution">
    <text evidence="2">The sequence shown here is derived from an EMBL/GenBank/DDBJ whole genome shotgun (WGS) entry which is preliminary data.</text>
</comment>
<keyword evidence="1" id="KW-0472">Membrane</keyword>
<accession>A0A7J4IXS0</accession>
<organism evidence="2 3">
    <name type="scientific">Candidatus Iainarchaeum sp</name>
    <dbReference type="NCBI Taxonomy" id="3101447"/>
    <lineage>
        <taxon>Archaea</taxon>
        <taxon>Candidatus Iainarchaeota</taxon>
        <taxon>Candidatus Iainarchaeia</taxon>
        <taxon>Candidatus Iainarchaeales</taxon>
        <taxon>Candidatus Iainarchaeaceae</taxon>
        <taxon>Candidatus Iainarchaeum</taxon>
    </lineage>
</organism>
<reference evidence="3" key="1">
    <citation type="journal article" date="2020" name="bioRxiv">
        <title>A rank-normalized archaeal taxonomy based on genome phylogeny resolves widespread incomplete and uneven classifications.</title>
        <authorList>
            <person name="Rinke C."/>
            <person name="Chuvochina M."/>
            <person name="Mussig A.J."/>
            <person name="Chaumeil P.-A."/>
            <person name="Waite D.W."/>
            <person name="Whitman W.B."/>
            <person name="Parks D.H."/>
            <person name="Hugenholtz P."/>
        </authorList>
    </citation>
    <scope>NUCLEOTIDE SEQUENCE [LARGE SCALE GENOMIC DNA]</scope>
</reference>
<protein>
    <submittedName>
        <fullName evidence="2">Uncharacterized protein</fullName>
    </submittedName>
</protein>
<keyword evidence="1" id="KW-1133">Transmembrane helix</keyword>
<feature type="transmembrane region" description="Helical" evidence="1">
    <location>
        <begin position="20"/>
        <end position="40"/>
    </location>
</feature>
<evidence type="ECO:0000256" key="1">
    <source>
        <dbReference type="SAM" id="Phobius"/>
    </source>
</evidence>
<sequence>MRKLFYSRVAGRNVHLPKMVGAFIIVATILMFAQSASSLFDARDVMVYYQTCITDLGKTADILQQQSQFEFCSNQLYNATGLVVRADSPMLTYRQFFIGLSGKLAALLFWLAVLIAGYFLYRSDRLLAPIESAVSVPAAEEKKFAFRKKKIA</sequence>
<evidence type="ECO:0000313" key="2">
    <source>
        <dbReference type="EMBL" id="HIH09055.1"/>
    </source>
</evidence>
<name>A0A7J4IXS0_9ARCH</name>
<gene>
    <name evidence="2" type="ORF">HA254_00120</name>
</gene>
<proteinExistence type="predicted"/>
<feature type="transmembrane region" description="Helical" evidence="1">
    <location>
        <begin position="96"/>
        <end position="121"/>
    </location>
</feature>